<sequence>TVKKARAIVETLGDLVLSYKIGLQLLPVGGAEFGRELKAKGKNVFYDFKLHDIGATVEKATRSIATLGGDYLTVHALPDVMAAAVRGKAGSDLRVLGVTVLTSLDDQALKKMGYFMTVEELVMHRVRQAVAEGLDGVISSPLEAAKIRQIVPEDFAIITPGVRLAGDDKGDQKRIATPGQALERGASHIVVGRPITGASDMRKAVREILANIGKY</sequence>
<evidence type="ECO:0000256" key="5">
    <source>
        <dbReference type="ARBA" id="ARBA00022793"/>
    </source>
</evidence>
<feature type="binding site" evidence="10">
    <location>
        <position position="102"/>
    </location>
    <ligand>
        <name>substrate</name>
    </ligand>
</feature>
<feature type="binding site" evidence="10">
    <location>
        <position position="163"/>
    </location>
    <ligand>
        <name>substrate</name>
    </ligand>
</feature>
<feature type="binding site" evidence="10">
    <location>
        <position position="172"/>
    </location>
    <ligand>
        <name>substrate</name>
    </ligand>
</feature>
<feature type="binding site" evidence="10">
    <location>
        <position position="20"/>
    </location>
    <ligand>
        <name>substrate</name>
    </ligand>
</feature>
<keyword evidence="7 11" id="KW-0456">Lyase</keyword>
<name>A0A7V5NWH0_9PROT</name>
<gene>
    <name evidence="13" type="ORF">ENK01_01220</name>
</gene>
<evidence type="ECO:0000256" key="3">
    <source>
        <dbReference type="ARBA" id="ARBA00012321"/>
    </source>
</evidence>
<comment type="pathway">
    <text evidence="2 11">Pyrimidine metabolism; UMP biosynthesis via de novo pathway; UMP from orotate: step 2/2.</text>
</comment>
<comment type="catalytic activity">
    <reaction evidence="8 11">
        <text>orotidine 5'-phosphate + H(+) = UMP + CO2</text>
        <dbReference type="Rhea" id="RHEA:11596"/>
        <dbReference type="ChEBI" id="CHEBI:15378"/>
        <dbReference type="ChEBI" id="CHEBI:16526"/>
        <dbReference type="ChEBI" id="CHEBI:57538"/>
        <dbReference type="ChEBI" id="CHEBI:57865"/>
        <dbReference type="EC" id="4.1.1.23"/>
    </reaction>
</comment>
<dbReference type="Pfam" id="PF00215">
    <property type="entry name" value="OMPdecase"/>
    <property type="match status" value="1"/>
</dbReference>
<evidence type="ECO:0000256" key="7">
    <source>
        <dbReference type="ARBA" id="ARBA00023239"/>
    </source>
</evidence>
<evidence type="ECO:0000256" key="4">
    <source>
        <dbReference type="ARBA" id="ARBA00021923"/>
    </source>
</evidence>
<dbReference type="Proteomes" id="UP000885806">
    <property type="component" value="Unassembled WGS sequence"/>
</dbReference>
<dbReference type="PANTHER" id="PTHR32119:SF2">
    <property type="entry name" value="OROTIDINE 5'-PHOSPHATE DECARBOXYLASE"/>
    <property type="match status" value="1"/>
</dbReference>
<dbReference type="EC" id="4.1.1.23" evidence="3 11"/>
<dbReference type="PROSITE" id="PS00156">
    <property type="entry name" value="OMPDECASE"/>
    <property type="match status" value="1"/>
</dbReference>
<dbReference type="GO" id="GO:0044205">
    <property type="term" value="P:'de novo' UMP biosynthetic process"/>
    <property type="evidence" value="ECO:0007669"/>
    <property type="project" value="UniProtKB-UniPathway"/>
</dbReference>
<feature type="binding site" evidence="10">
    <location>
        <position position="192"/>
    </location>
    <ligand>
        <name>substrate</name>
    </ligand>
</feature>
<organism evidence="13">
    <name type="scientific">Hellea balneolensis</name>
    <dbReference type="NCBI Taxonomy" id="287478"/>
    <lineage>
        <taxon>Bacteria</taxon>
        <taxon>Pseudomonadati</taxon>
        <taxon>Pseudomonadota</taxon>
        <taxon>Alphaproteobacteria</taxon>
        <taxon>Maricaulales</taxon>
        <taxon>Robiginitomaculaceae</taxon>
        <taxon>Hellea</taxon>
    </lineage>
</organism>
<feature type="active site" description="For OMPdecase activity" evidence="9">
    <location>
        <position position="49"/>
    </location>
</feature>
<dbReference type="InterPro" id="IPR011060">
    <property type="entry name" value="RibuloseP-bd_barrel"/>
</dbReference>
<evidence type="ECO:0000259" key="12">
    <source>
        <dbReference type="SMART" id="SM00934"/>
    </source>
</evidence>
<dbReference type="GO" id="GO:0006207">
    <property type="term" value="P:'de novo' pyrimidine nucleobase biosynthetic process"/>
    <property type="evidence" value="ECO:0007669"/>
    <property type="project" value="InterPro"/>
</dbReference>
<dbReference type="GO" id="GO:0004590">
    <property type="term" value="F:orotidine-5'-phosphate decarboxylase activity"/>
    <property type="evidence" value="ECO:0007669"/>
    <property type="project" value="UniProtKB-EC"/>
</dbReference>
<dbReference type="NCBIfam" id="NF001273">
    <property type="entry name" value="PRK00230.1"/>
    <property type="match status" value="1"/>
</dbReference>
<dbReference type="GO" id="GO:0005829">
    <property type="term" value="C:cytosol"/>
    <property type="evidence" value="ECO:0007669"/>
    <property type="project" value="TreeGrafter"/>
</dbReference>
<evidence type="ECO:0000256" key="11">
    <source>
        <dbReference type="RuleBase" id="RU000512"/>
    </source>
</evidence>
<accession>A0A7V5NWH0</accession>
<dbReference type="CDD" id="cd04725">
    <property type="entry name" value="OMP_decarboxylase_like"/>
    <property type="match status" value="1"/>
</dbReference>
<feature type="binding site" evidence="10">
    <location>
        <position position="193"/>
    </location>
    <ligand>
        <name>substrate</name>
    </ligand>
</feature>
<proteinExistence type="inferred from homology"/>
<evidence type="ECO:0000256" key="2">
    <source>
        <dbReference type="ARBA" id="ARBA00004861"/>
    </source>
</evidence>
<keyword evidence="6 11" id="KW-0665">Pyrimidine biosynthesis</keyword>
<dbReference type="PANTHER" id="PTHR32119">
    <property type="entry name" value="OROTIDINE 5'-PHOSPHATE DECARBOXYLASE"/>
    <property type="match status" value="1"/>
</dbReference>
<dbReference type="InterPro" id="IPR001754">
    <property type="entry name" value="OMPdeCOase_dom"/>
</dbReference>
<comment type="caution">
    <text evidence="13">The sequence shown here is derived from an EMBL/GenBank/DDBJ whole genome shotgun (WGS) entry which is preliminary data.</text>
</comment>
<evidence type="ECO:0000256" key="8">
    <source>
        <dbReference type="ARBA" id="ARBA00049157"/>
    </source>
</evidence>
<evidence type="ECO:0000256" key="10">
    <source>
        <dbReference type="PIRSR" id="PIRSR614732-2"/>
    </source>
</evidence>
<evidence type="ECO:0000256" key="1">
    <source>
        <dbReference type="ARBA" id="ARBA00002356"/>
    </source>
</evidence>
<dbReference type="Gene3D" id="3.20.20.70">
    <property type="entry name" value="Aldolase class I"/>
    <property type="match status" value="1"/>
</dbReference>
<reference evidence="13" key="1">
    <citation type="journal article" date="2020" name="mSystems">
        <title>Genome- and Community-Level Interaction Insights into Carbon Utilization and Element Cycling Functions of Hydrothermarchaeota in Hydrothermal Sediment.</title>
        <authorList>
            <person name="Zhou Z."/>
            <person name="Liu Y."/>
            <person name="Xu W."/>
            <person name="Pan J."/>
            <person name="Luo Z.H."/>
            <person name="Li M."/>
        </authorList>
    </citation>
    <scope>NUCLEOTIDE SEQUENCE [LARGE SCALE GENOMIC DNA]</scope>
    <source>
        <strain evidence="13">HyVt-538</strain>
    </source>
</reference>
<comment type="function">
    <text evidence="1">Catalyzes the decarboxylation of orotidine 5'-monophosphate (OMP) to uridine 5'-monophosphate (UMP).</text>
</comment>
<evidence type="ECO:0000256" key="6">
    <source>
        <dbReference type="ARBA" id="ARBA00022975"/>
    </source>
</evidence>
<dbReference type="InterPro" id="IPR014732">
    <property type="entry name" value="OMPdecase"/>
</dbReference>
<dbReference type="InterPro" id="IPR013785">
    <property type="entry name" value="Aldolase_TIM"/>
</dbReference>
<feature type="non-terminal residue" evidence="13">
    <location>
        <position position="1"/>
    </location>
</feature>
<keyword evidence="5 11" id="KW-0210">Decarboxylase</keyword>
<evidence type="ECO:0000256" key="9">
    <source>
        <dbReference type="PIRSR" id="PIRSR614732-1"/>
    </source>
</evidence>
<dbReference type="NCBIfam" id="TIGR01740">
    <property type="entry name" value="pyrF"/>
    <property type="match status" value="1"/>
</dbReference>
<evidence type="ECO:0000313" key="13">
    <source>
        <dbReference type="EMBL" id="HHI88547.1"/>
    </source>
</evidence>
<dbReference type="EMBL" id="DROP01000083">
    <property type="protein sequence ID" value="HHI88547.1"/>
    <property type="molecule type" value="Genomic_DNA"/>
</dbReference>
<dbReference type="UniPathway" id="UPA00070">
    <property type="reaction ID" value="UER00120"/>
</dbReference>
<feature type="active site" description="For OMPdecase activity" evidence="9">
    <location>
        <position position="52"/>
    </location>
</feature>
<dbReference type="SUPFAM" id="SSF51366">
    <property type="entry name" value="Ribulose-phoshate binding barrel"/>
    <property type="match status" value="1"/>
</dbReference>
<dbReference type="AlphaFoldDB" id="A0A7V5NWH0"/>
<feature type="active site" description="For OMPdecase activity" evidence="9">
    <location>
        <position position="47"/>
    </location>
</feature>
<dbReference type="SMART" id="SM00934">
    <property type="entry name" value="OMPdecase"/>
    <property type="match status" value="1"/>
</dbReference>
<protein>
    <recommendedName>
        <fullName evidence="4 11">Orotidine 5'-phosphate decarboxylase</fullName>
        <ecNumber evidence="3 11">4.1.1.23</ecNumber>
    </recommendedName>
</protein>
<feature type="domain" description="Orotidine 5'-phosphate decarboxylase" evidence="12">
    <location>
        <begin position="1"/>
        <end position="208"/>
    </location>
</feature>
<dbReference type="InterPro" id="IPR018089">
    <property type="entry name" value="OMPdecase_AS"/>
</dbReference>
<comment type="similarity">
    <text evidence="11">Belongs to the OMP decarboxylase family.</text>
</comment>